<dbReference type="AlphaFoldDB" id="A0A6J5VDT4"/>
<organism evidence="2 3">
    <name type="scientific">Prunus armeniaca</name>
    <name type="common">Apricot</name>
    <name type="synonym">Armeniaca vulgaris</name>
    <dbReference type="NCBI Taxonomy" id="36596"/>
    <lineage>
        <taxon>Eukaryota</taxon>
        <taxon>Viridiplantae</taxon>
        <taxon>Streptophyta</taxon>
        <taxon>Embryophyta</taxon>
        <taxon>Tracheophyta</taxon>
        <taxon>Spermatophyta</taxon>
        <taxon>Magnoliopsida</taxon>
        <taxon>eudicotyledons</taxon>
        <taxon>Gunneridae</taxon>
        <taxon>Pentapetalae</taxon>
        <taxon>rosids</taxon>
        <taxon>fabids</taxon>
        <taxon>Rosales</taxon>
        <taxon>Rosaceae</taxon>
        <taxon>Amygdaloideae</taxon>
        <taxon>Amygdaleae</taxon>
        <taxon>Prunus</taxon>
    </lineage>
</organism>
<name>A0A6J5VDT4_PRUAR</name>
<accession>A0A6J5VDT4</accession>
<proteinExistence type="predicted"/>
<dbReference type="Proteomes" id="UP000507222">
    <property type="component" value="Unassembled WGS sequence"/>
</dbReference>
<protein>
    <submittedName>
        <fullName evidence="2">Uncharacterized protein</fullName>
    </submittedName>
</protein>
<evidence type="ECO:0000256" key="1">
    <source>
        <dbReference type="SAM" id="MobiDB-lite"/>
    </source>
</evidence>
<evidence type="ECO:0000313" key="3">
    <source>
        <dbReference type="Proteomes" id="UP000507222"/>
    </source>
</evidence>
<dbReference type="EMBL" id="CAEKDK010000007">
    <property type="protein sequence ID" value="CAB4286362.1"/>
    <property type="molecule type" value="Genomic_DNA"/>
</dbReference>
<feature type="region of interest" description="Disordered" evidence="1">
    <location>
        <begin position="52"/>
        <end position="80"/>
    </location>
</feature>
<evidence type="ECO:0000313" key="2">
    <source>
        <dbReference type="EMBL" id="CAB4286362.1"/>
    </source>
</evidence>
<sequence length="80" mass="9318">MQLRLESKSRKLKEEAAAKREEGLENMRLELFEKSSEEREKKKIRALNSFRFSSSSPTTMVRQPKSEDTIQPLSPVPHQT</sequence>
<feature type="compositionally biased region" description="Polar residues" evidence="1">
    <location>
        <begin position="69"/>
        <end position="80"/>
    </location>
</feature>
<feature type="compositionally biased region" description="Polar residues" evidence="1">
    <location>
        <begin position="52"/>
        <end position="61"/>
    </location>
</feature>
<gene>
    <name evidence="2" type="ORF">CURHAP_LOCUS43521</name>
</gene>
<reference evidence="2 3" key="1">
    <citation type="submission" date="2020-05" db="EMBL/GenBank/DDBJ databases">
        <authorList>
            <person name="Campoy J."/>
            <person name="Schneeberger K."/>
            <person name="Spophaly S."/>
        </authorList>
    </citation>
    <scope>NUCLEOTIDE SEQUENCE [LARGE SCALE GENOMIC DNA]</scope>
    <source>
        <strain evidence="2">PruArmRojPasFocal</strain>
    </source>
</reference>